<evidence type="ECO:0000259" key="2">
    <source>
        <dbReference type="Pfam" id="PF08161"/>
    </source>
</evidence>
<feature type="compositionally biased region" description="Acidic residues" evidence="1">
    <location>
        <begin position="1192"/>
        <end position="1202"/>
    </location>
</feature>
<feature type="region of interest" description="Disordered" evidence="1">
    <location>
        <begin position="1189"/>
        <end position="1248"/>
    </location>
</feature>
<dbReference type="SUPFAM" id="SSF48371">
    <property type="entry name" value="ARM repeat"/>
    <property type="match status" value="1"/>
</dbReference>
<evidence type="ECO:0000259" key="3">
    <source>
        <dbReference type="Pfam" id="PF25772"/>
    </source>
</evidence>
<accession>A0A2N9I4I9</accession>
<dbReference type="Pfam" id="PF25772">
    <property type="entry name" value="HEAT_RRP12_N"/>
    <property type="match status" value="1"/>
</dbReference>
<evidence type="ECO:0000256" key="1">
    <source>
        <dbReference type="SAM" id="MobiDB-lite"/>
    </source>
</evidence>
<dbReference type="PANTHER" id="PTHR48445">
    <property type="entry name" value="OS02G0782100 PROTEIN"/>
    <property type="match status" value="1"/>
</dbReference>
<dbReference type="PANTHER" id="PTHR48445:SF1">
    <property type="entry name" value="OS02G0782100 PROTEIN"/>
    <property type="match status" value="1"/>
</dbReference>
<feature type="domain" description="RRP12 N-terminal HEAT" evidence="3">
    <location>
        <begin position="17"/>
        <end position="293"/>
    </location>
</feature>
<gene>
    <name evidence="4" type="ORF">FSB_LOCUS47484</name>
</gene>
<organism evidence="4">
    <name type="scientific">Fagus sylvatica</name>
    <name type="common">Beechnut</name>
    <dbReference type="NCBI Taxonomy" id="28930"/>
    <lineage>
        <taxon>Eukaryota</taxon>
        <taxon>Viridiplantae</taxon>
        <taxon>Streptophyta</taxon>
        <taxon>Embryophyta</taxon>
        <taxon>Tracheophyta</taxon>
        <taxon>Spermatophyta</taxon>
        <taxon>Magnoliopsida</taxon>
        <taxon>eudicotyledons</taxon>
        <taxon>Gunneridae</taxon>
        <taxon>Pentapetalae</taxon>
        <taxon>rosids</taxon>
        <taxon>fabids</taxon>
        <taxon>Fagales</taxon>
        <taxon>Fagaceae</taxon>
        <taxon>Fagus</taxon>
    </lineage>
</organism>
<reference evidence="4" key="1">
    <citation type="submission" date="2018-02" db="EMBL/GenBank/DDBJ databases">
        <authorList>
            <person name="Cohen D.B."/>
            <person name="Kent A.D."/>
        </authorList>
    </citation>
    <scope>NUCLEOTIDE SEQUENCE</scope>
</reference>
<dbReference type="InterPro" id="IPR057860">
    <property type="entry name" value="HEAT_RRP12_N"/>
</dbReference>
<dbReference type="InterPro" id="IPR012978">
    <property type="entry name" value="HEAT_RRP12"/>
</dbReference>
<protein>
    <submittedName>
        <fullName evidence="4">Uncharacterized protein</fullName>
    </submittedName>
</protein>
<sequence>MEGIEMEDPILLLHLDSTTTSSHNEDLCNWILSRFGRSTNEDHLHLCAVIGDISQTLKDQNLPSTPAAYFGAACSSLDRLFAELEPINEPPVHVIQPLLIVLHLVLPRISAAIVNKEHKFLSELLFRVLRSPSLSSSIAATTYVMKCVSQLLIIGDALSWSDVSQLYGVLLGFVTDSRPKMRRQSHMCLRDALSRFRETSLLVPASEGIIKIFERPLLLAGGSKANTTEGHKGAQEVLYVLDALKECLPHMSMKCTTSILKHFKSLLELHQPVVTKRITDSLYSLCLVPAVDVSPEALLNLLNSIALSVSTNETSADAVTFAARLLDVGMIKMYSLNRPMCVTKLPAVFNALKDILASEHEEAIYAAMRAFKSLINACIDESLIKQGVDQIMTNAHNAARRSGPTIIEKVCAIIESLLGYHYTAVWDVAFQVVSTMFDKLGEVGGTCDTGTGDGSTILLARHYSSYFLRGILSSLADMQKLPDEDFPFRKQLHECLGSAIVALGPETFLGLVPLNLEAESLSEASDWLFPILKQYIVGARLSFFTESILGMVGLMKQKSRKDGFLHQGGPNGLVYSLWSLLPSFCNYPLDTAESFKDLEKALCSALHEEPDTRGIICSSLQILIQQNKRILGEKSEMPDLEDGTAGQRAVSRYTPQVASDNLSALRSSARELLNVLSGVFLQSTKDDGGSLQSTIDEFASISDNGEVSRVFKTTMQKLLKVTQEAGKPENSRNSNSMRIDDVSNEGSLSLLRARLFDLAVSLLPGLNTKEVDLLYVSIKLALQDVEGLIQKKAYKVLSVILKKRDGFLSSKLEELHNLMTEVLPSCHFSAKRHRLDCLYFLVVHVCKDGSEQKRRDIIISFLTEIVLALKEVAGGLAGETPHMVSAAIRGLARLAYEFSALVSTAWNLLPSTFLLLQRKNREIIKANLGLLKVLVTKSEAEWLHADLRSMVEGVLKCQDHTKSHFKAKVKLLLEILVKKCGLDAVKAVMPEEHMKLLTNIRKIKERKERKLRAESEARSQLSEARSQLSKATTSSFMKQAQCHCAGVANAMCSVPEVSVDNMSLGPRLLAPGTHIVSKLSRWNHTKIFSDFGDDETEGSDAEYMDARTMNGQRSKASSLLKSKAASLRSKRRVGKNLPEHLFDQLEGEPLDLLDRQKTISALRSSMHLKRKPNLDEPELDPEGRLIIREGEEKQEETTSEPDLDAKSEADSHLSANTSRRNQKRRKTSDSGWAYTGSEYSNKKAGGDVKKKGKLEPYAYWPLDRKMMSRRPEHRAAARKGMASVVKMTKKLEGKSASSVLSSKGLKFKKESKEGQQEKKQYLAQLGSLLMGQWGFPGLKEPVLTYTLCPMDWIELRARSD</sequence>
<dbReference type="Pfam" id="PF08161">
    <property type="entry name" value="RRP12_HEAT"/>
    <property type="match status" value="1"/>
</dbReference>
<feature type="domain" description="RRP12 HEAT" evidence="2">
    <location>
        <begin position="358"/>
        <end position="682"/>
    </location>
</feature>
<proteinExistence type="predicted"/>
<evidence type="ECO:0000313" key="4">
    <source>
        <dbReference type="EMBL" id="SPD19602.1"/>
    </source>
</evidence>
<dbReference type="InterPro" id="IPR016024">
    <property type="entry name" value="ARM-type_fold"/>
</dbReference>
<dbReference type="EMBL" id="OIVN01004857">
    <property type="protein sequence ID" value="SPD19602.1"/>
    <property type="molecule type" value="Genomic_DNA"/>
</dbReference>
<name>A0A2N9I4I9_FAGSY</name>